<dbReference type="Gene3D" id="3.40.50.720">
    <property type="entry name" value="NAD(P)-binding Rossmann-like Domain"/>
    <property type="match status" value="1"/>
</dbReference>
<dbReference type="GO" id="GO:0016491">
    <property type="term" value="F:oxidoreductase activity"/>
    <property type="evidence" value="ECO:0007669"/>
    <property type="project" value="UniProtKB-KW"/>
</dbReference>
<reference evidence="3" key="2">
    <citation type="submission" date="2020-09" db="EMBL/GenBank/DDBJ databases">
        <authorList>
            <person name="Sun Q."/>
            <person name="Zhou Y."/>
        </authorList>
    </citation>
    <scope>NUCLEOTIDE SEQUENCE</scope>
    <source>
        <strain evidence="3">CGMCC 1.15085</strain>
    </source>
</reference>
<accession>A0A916THF3</accession>
<proteinExistence type="inferred from homology"/>
<sequence length="234" mass="24483">MSGTDLTGSVVVITGAAGDQGKPTAAAFAAAGATVIAAGRDADRLADVVAFDPDRIVASVVDLSDESAAREWGKELLTEHGRVDGLMHLVGGWRGGKGIVDGDLADWDVLEASLIRTLQHATRALHDPILASPHGRIAIISSTGLDKPRATNAAYLTAKAGSEMWLRAVADSYKESDAAATIGRIMALVTPQMQAEKPDGYKKFTPVANIADWLVGLYGRPAAEINGVIETITR</sequence>
<dbReference type="RefSeq" id="WP_188838704.1">
    <property type="nucleotide sequence ID" value="NZ_BMHI01000006.1"/>
</dbReference>
<dbReference type="CDD" id="cd05233">
    <property type="entry name" value="SDR_c"/>
    <property type="match status" value="1"/>
</dbReference>
<comment type="similarity">
    <text evidence="1">Belongs to the short-chain dehydrogenases/reductases (SDR) family.</text>
</comment>
<keyword evidence="4" id="KW-1185">Reference proteome</keyword>
<dbReference type="InterPro" id="IPR002347">
    <property type="entry name" value="SDR_fam"/>
</dbReference>
<dbReference type="Proteomes" id="UP000636793">
    <property type="component" value="Unassembled WGS sequence"/>
</dbReference>
<evidence type="ECO:0000256" key="2">
    <source>
        <dbReference type="ARBA" id="ARBA00023002"/>
    </source>
</evidence>
<protein>
    <submittedName>
        <fullName evidence="3">Oxidoreductase</fullName>
    </submittedName>
</protein>
<evidence type="ECO:0000256" key="1">
    <source>
        <dbReference type="ARBA" id="ARBA00006484"/>
    </source>
</evidence>
<evidence type="ECO:0000313" key="3">
    <source>
        <dbReference type="EMBL" id="GGB43943.1"/>
    </source>
</evidence>
<keyword evidence="2" id="KW-0560">Oxidoreductase</keyword>
<dbReference type="AlphaFoldDB" id="A0A916THF3"/>
<evidence type="ECO:0000313" key="4">
    <source>
        <dbReference type="Proteomes" id="UP000636793"/>
    </source>
</evidence>
<reference evidence="3" key="1">
    <citation type="journal article" date="2014" name="Int. J. Syst. Evol. Microbiol.">
        <title>Complete genome sequence of Corynebacterium casei LMG S-19264T (=DSM 44701T), isolated from a smear-ripened cheese.</title>
        <authorList>
            <consortium name="US DOE Joint Genome Institute (JGI-PGF)"/>
            <person name="Walter F."/>
            <person name="Albersmeier A."/>
            <person name="Kalinowski J."/>
            <person name="Ruckert C."/>
        </authorList>
    </citation>
    <scope>NUCLEOTIDE SEQUENCE</scope>
    <source>
        <strain evidence="3">CGMCC 1.15085</strain>
    </source>
</reference>
<dbReference type="PANTHER" id="PTHR43477">
    <property type="entry name" value="DIHYDROANTICAPSIN 7-DEHYDROGENASE"/>
    <property type="match status" value="1"/>
</dbReference>
<name>A0A916THF3_9MICO</name>
<dbReference type="InterPro" id="IPR051122">
    <property type="entry name" value="SDR_DHRS6-like"/>
</dbReference>
<comment type="caution">
    <text evidence="3">The sequence shown here is derived from an EMBL/GenBank/DDBJ whole genome shotgun (WGS) entry which is preliminary data.</text>
</comment>
<dbReference type="InterPro" id="IPR036291">
    <property type="entry name" value="NAD(P)-bd_dom_sf"/>
</dbReference>
<gene>
    <name evidence="3" type="ORF">GCM10011492_38730</name>
</gene>
<dbReference type="PANTHER" id="PTHR43477:SF1">
    <property type="entry name" value="DIHYDROANTICAPSIN 7-DEHYDROGENASE"/>
    <property type="match status" value="1"/>
</dbReference>
<dbReference type="Pfam" id="PF00106">
    <property type="entry name" value="adh_short"/>
    <property type="match status" value="1"/>
</dbReference>
<dbReference type="PRINTS" id="PR00081">
    <property type="entry name" value="GDHRDH"/>
</dbReference>
<dbReference type="SUPFAM" id="SSF51735">
    <property type="entry name" value="NAD(P)-binding Rossmann-fold domains"/>
    <property type="match status" value="1"/>
</dbReference>
<dbReference type="EMBL" id="BMHI01000006">
    <property type="protein sequence ID" value="GGB43943.1"/>
    <property type="molecule type" value="Genomic_DNA"/>
</dbReference>
<organism evidence="3 4">
    <name type="scientific">Flexivirga endophytica</name>
    <dbReference type="NCBI Taxonomy" id="1849103"/>
    <lineage>
        <taxon>Bacteria</taxon>
        <taxon>Bacillati</taxon>
        <taxon>Actinomycetota</taxon>
        <taxon>Actinomycetes</taxon>
        <taxon>Micrococcales</taxon>
        <taxon>Dermacoccaceae</taxon>
        <taxon>Flexivirga</taxon>
    </lineage>
</organism>